<keyword evidence="8" id="KW-1185">Reference proteome</keyword>
<name>A0A8B8EXQ6_CRAVI</name>
<dbReference type="InterPro" id="IPR002557">
    <property type="entry name" value="Chitin-bd_dom"/>
</dbReference>
<feature type="domain" description="Chitin-binding type-2" evidence="7">
    <location>
        <begin position="76"/>
        <end position="136"/>
    </location>
</feature>
<dbReference type="SUPFAM" id="SSF57625">
    <property type="entry name" value="Invertebrate chitin-binding proteins"/>
    <property type="match status" value="2"/>
</dbReference>
<feature type="domain" description="Chitin-binding type-2" evidence="7">
    <location>
        <begin position="19"/>
        <end position="75"/>
    </location>
</feature>
<dbReference type="Pfam" id="PF01607">
    <property type="entry name" value="CBM_14"/>
    <property type="match status" value="2"/>
</dbReference>
<evidence type="ECO:0000259" key="7">
    <source>
        <dbReference type="PROSITE" id="PS50940"/>
    </source>
</evidence>
<evidence type="ECO:0000313" key="9">
    <source>
        <dbReference type="RefSeq" id="XP_022344363.1"/>
    </source>
</evidence>
<gene>
    <name evidence="9" type="primary">LOC111137264</name>
</gene>
<keyword evidence="1" id="KW-0147">Chitin-binding</keyword>
<proteinExistence type="predicted"/>
<reference evidence="9" key="1">
    <citation type="submission" date="2025-08" db="UniProtKB">
        <authorList>
            <consortium name="RefSeq"/>
        </authorList>
    </citation>
    <scope>IDENTIFICATION</scope>
    <source>
        <tissue evidence="9">Whole sample</tissue>
    </source>
</reference>
<organism evidence="8 9">
    <name type="scientific">Crassostrea virginica</name>
    <name type="common">Eastern oyster</name>
    <dbReference type="NCBI Taxonomy" id="6565"/>
    <lineage>
        <taxon>Eukaryota</taxon>
        <taxon>Metazoa</taxon>
        <taxon>Spiralia</taxon>
        <taxon>Lophotrochozoa</taxon>
        <taxon>Mollusca</taxon>
        <taxon>Bivalvia</taxon>
        <taxon>Autobranchia</taxon>
        <taxon>Pteriomorphia</taxon>
        <taxon>Ostreida</taxon>
        <taxon>Ostreoidea</taxon>
        <taxon>Ostreidae</taxon>
        <taxon>Crassostrea</taxon>
    </lineage>
</organism>
<dbReference type="GO" id="GO:0005576">
    <property type="term" value="C:extracellular region"/>
    <property type="evidence" value="ECO:0007669"/>
    <property type="project" value="InterPro"/>
</dbReference>
<dbReference type="OrthoDB" id="6020543at2759"/>
<dbReference type="PROSITE" id="PS50940">
    <property type="entry name" value="CHIT_BIND_II"/>
    <property type="match status" value="2"/>
</dbReference>
<dbReference type="InterPro" id="IPR051940">
    <property type="entry name" value="Chitin_bind-dev_reg"/>
</dbReference>
<evidence type="ECO:0000256" key="1">
    <source>
        <dbReference type="ARBA" id="ARBA00022669"/>
    </source>
</evidence>
<dbReference type="Gene3D" id="2.170.140.10">
    <property type="entry name" value="Chitin binding domain"/>
    <property type="match status" value="2"/>
</dbReference>
<dbReference type="GeneID" id="111137264"/>
<evidence type="ECO:0000256" key="5">
    <source>
        <dbReference type="ARBA" id="ARBA00023180"/>
    </source>
</evidence>
<protein>
    <submittedName>
        <fullName evidence="9">Chondroitin proteoglycan-2-like</fullName>
    </submittedName>
</protein>
<keyword evidence="5" id="KW-0325">Glycoprotein</keyword>
<evidence type="ECO:0000256" key="4">
    <source>
        <dbReference type="ARBA" id="ARBA00023157"/>
    </source>
</evidence>
<evidence type="ECO:0000256" key="3">
    <source>
        <dbReference type="ARBA" id="ARBA00022737"/>
    </source>
</evidence>
<evidence type="ECO:0000256" key="6">
    <source>
        <dbReference type="SAM" id="SignalP"/>
    </source>
</evidence>
<feature type="chain" id="PRO_5034101108" evidence="6">
    <location>
        <begin position="20"/>
        <end position="139"/>
    </location>
</feature>
<keyword evidence="4" id="KW-1015">Disulfide bond</keyword>
<evidence type="ECO:0000313" key="8">
    <source>
        <dbReference type="Proteomes" id="UP000694844"/>
    </source>
</evidence>
<dbReference type="AlphaFoldDB" id="A0A8B8EXQ6"/>
<accession>A0A8B8EXQ6</accession>
<dbReference type="KEGG" id="cvn:111137264"/>
<dbReference type="InterPro" id="IPR036508">
    <property type="entry name" value="Chitin-bd_dom_sf"/>
</dbReference>
<dbReference type="RefSeq" id="XP_022344363.1">
    <property type="nucleotide sequence ID" value="XM_022488655.1"/>
</dbReference>
<dbReference type="PANTHER" id="PTHR23301:SF0">
    <property type="entry name" value="CHITIN-BINDING TYPE-2 DOMAIN-CONTAINING PROTEIN-RELATED"/>
    <property type="match status" value="1"/>
</dbReference>
<dbReference type="SMART" id="SM00494">
    <property type="entry name" value="ChtBD2"/>
    <property type="match status" value="2"/>
</dbReference>
<keyword evidence="2 6" id="KW-0732">Signal</keyword>
<feature type="signal peptide" evidence="6">
    <location>
        <begin position="1"/>
        <end position="19"/>
    </location>
</feature>
<sequence>MEQGLRVLVFAAVVVSALAVDCSTRPDGIYEIGCRSFAKCTGAQVTIVDCDKGLVYNNATGSCDDPTNVAPPCGLMRDCSNKKDGKYADMDQHCTSYYTCFEGVFLGHNPCPAALVFNEELQTCDWAANVSPPCGKKTP</sequence>
<dbReference type="Proteomes" id="UP000694844">
    <property type="component" value="Chromosome 5"/>
</dbReference>
<dbReference type="GO" id="GO:0008061">
    <property type="term" value="F:chitin binding"/>
    <property type="evidence" value="ECO:0007669"/>
    <property type="project" value="UniProtKB-KW"/>
</dbReference>
<dbReference type="PANTHER" id="PTHR23301">
    <property type="entry name" value="CHITIN BINDING PERITROPHIN-A"/>
    <property type="match status" value="1"/>
</dbReference>
<keyword evidence="3" id="KW-0677">Repeat</keyword>
<evidence type="ECO:0000256" key="2">
    <source>
        <dbReference type="ARBA" id="ARBA00022729"/>
    </source>
</evidence>